<organism evidence="3 4">
    <name type="scientific">Methanomethylophilus alvi</name>
    <dbReference type="NCBI Taxonomy" id="1291540"/>
    <lineage>
        <taxon>Archaea</taxon>
        <taxon>Methanobacteriati</taxon>
        <taxon>Thermoplasmatota</taxon>
        <taxon>Thermoplasmata</taxon>
        <taxon>Methanomassiliicoccales</taxon>
        <taxon>Methanomethylophilaceae</taxon>
        <taxon>Methanomethylophilus</taxon>
    </lineage>
</organism>
<keyword evidence="1" id="KW-0238">DNA-binding</keyword>
<evidence type="ECO:0000259" key="2">
    <source>
        <dbReference type="PROSITE" id="PS50937"/>
    </source>
</evidence>
<proteinExistence type="predicted"/>
<evidence type="ECO:0000256" key="1">
    <source>
        <dbReference type="ARBA" id="ARBA00023125"/>
    </source>
</evidence>
<dbReference type="GO" id="GO:0003700">
    <property type="term" value="F:DNA-binding transcription factor activity"/>
    <property type="evidence" value="ECO:0007669"/>
    <property type="project" value="InterPro"/>
</dbReference>
<dbReference type="AlphaFoldDB" id="A0A3G3IHW3"/>
<dbReference type="Gene3D" id="3.20.80.10">
    <property type="entry name" value="Regulatory factor, effector binding domain"/>
    <property type="match status" value="1"/>
</dbReference>
<dbReference type="SMART" id="SM00871">
    <property type="entry name" value="AraC_E_bind"/>
    <property type="match status" value="1"/>
</dbReference>
<gene>
    <name evidence="3" type="ORF">BKD89_06560</name>
</gene>
<dbReference type="PANTHER" id="PTHR30204">
    <property type="entry name" value="REDOX-CYCLING DRUG-SENSING TRANSCRIPTIONAL ACTIVATOR SOXR"/>
    <property type="match status" value="1"/>
</dbReference>
<evidence type="ECO:0000313" key="3">
    <source>
        <dbReference type="EMBL" id="AYQ55457.1"/>
    </source>
</evidence>
<dbReference type="RefSeq" id="WP_015505229.1">
    <property type="nucleotide sequence ID" value="NZ_CP017686.1"/>
</dbReference>
<reference evidence="3 4" key="1">
    <citation type="submission" date="2016-10" db="EMBL/GenBank/DDBJ databases">
        <title>Complete genome of the TMA-utilizing, human hosted archaeon Methanomethylophilus alvus Gen. nov, sp. nov., strain Mx-05, derived from a pure culture.</title>
        <authorList>
            <person name="Brugere J.-F."/>
            <person name="Ben Hania W."/>
            <person name="Chaudhary P.P."/>
            <person name="Gaci N."/>
            <person name="Borrel G."/>
            <person name="Cao Van Tuat L."/>
            <person name="Fardeau M.-L."/>
            <person name="Harris H.M.B."/>
            <person name="O'Toole P.W."/>
            <person name="Ollivier B."/>
        </authorList>
    </citation>
    <scope>NUCLEOTIDE SEQUENCE [LARGE SCALE GENOMIC DNA]</scope>
    <source>
        <strain evidence="3 4">Mx-05</strain>
    </source>
</reference>
<dbReference type="PROSITE" id="PS50937">
    <property type="entry name" value="HTH_MERR_2"/>
    <property type="match status" value="1"/>
</dbReference>
<evidence type="ECO:0000313" key="4">
    <source>
        <dbReference type="Proteomes" id="UP000273278"/>
    </source>
</evidence>
<dbReference type="CDD" id="cd01107">
    <property type="entry name" value="HTH_BmrR"/>
    <property type="match status" value="1"/>
</dbReference>
<dbReference type="InterPro" id="IPR000551">
    <property type="entry name" value="MerR-type_HTH_dom"/>
</dbReference>
<dbReference type="Pfam" id="PF13411">
    <property type="entry name" value="MerR_1"/>
    <property type="match status" value="1"/>
</dbReference>
<dbReference type="PANTHER" id="PTHR30204:SF97">
    <property type="entry name" value="MERR FAMILY REGULATORY PROTEIN"/>
    <property type="match status" value="1"/>
</dbReference>
<dbReference type="InterPro" id="IPR011256">
    <property type="entry name" value="Reg_factor_effector_dom_sf"/>
</dbReference>
<dbReference type="InterPro" id="IPR029442">
    <property type="entry name" value="GyrI-like"/>
</dbReference>
<dbReference type="InterPro" id="IPR009061">
    <property type="entry name" value="DNA-bd_dom_put_sf"/>
</dbReference>
<dbReference type="EMBL" id="CP017686">
    <property type="protein sequence ID" value="AYQ55457.1"/>
    <property type="molecule type" value="Genomic_DNA"/>
</dbReference>
<dbReference type="SMART" id="SM00422">
    <property type="entry name" value="HTH_MERR"/>
    <property type="match status" value="1"/>
</dbReference>
<dbReference type="Gene3D" id="1.10.1660.10">
    <property type="match status" value="1"/>
</dbReference>
<dbReference type="Pfam" id="PF06445">
    <property type="entry name" value="GyrI-like"/>
    <property type="match status" value="1"/>
</dbReference>
<protein>
    <recommendedName>
        <fullName evidence="2">HTH merR-type domain-containing protein</fullName>
    </recommendedName>
</protein>
<dbReference type="GeneID" id="41322110"/>
<dbReference type="InterPro" id="IPR010499">
    <property type="entry name" value="AraC_E-bd"/>
</dbReference>
<accession>A0A3G3IHW3</accession>
<sequence>MRYRIGEFSKLGKVSVKTLRYYDEEGILRPGYVDGFNRYRYYLPEQLTTLCTILRYRRAGLSIEEIKTLLSGADPLPILRGRRAETESEKDSAERRMALLDLMIEGDDHMDYEIEVKTIPGFIAAYREGMIDNYSDMAGFVMGFAEMCRRSNPDVECTEDDYCFVTYADPEYRERDISLRYYQSVKKAGTPAGEIGFKEFGPVTAACVKHRGPYDGLGEAYAAIMRWMSENGMELVEPPRECYMDGCWNKGSEDEYLTEIQFPIGKA</sequence>
<dbReference type="GO" id="GO:0003677">
    <property type="term" value="F:DNA binding"/>
    <property type="evidence" value="ECO:0007669"/>
    <property type="project" value="UniProtKB-KW"/>
</dbReference>
<feature type="domain" description="HTH merR-type" evidence="2">
    <location>
        <begin position="1"/>
        <end position="72"/>
    </location>
</feature>
<name>A0A3G3IHW3_9ARCH</name>
<dbReference type="SUPFAM" id="SSF46955">
    <property type="entry name" value="Putative DNA-binding domain"/>
    <property type="match status" value="1"/>
</dbReference>
<dbReference type="Proteomes" id="UP000273278">
    <property type="component" value="Chromosome"/>
</dbReference>
<dbReference type="InterPro" id="IPR047057">
    <property type="entry name" value="MerR_fam"/>
</dbReference>
<dbReference type="SUPFAM" id="SSF55136">
    <property type="entry name" value="Probable bacterial effector-binding domain"/>
    <property type="match status" value="1"/>
</dbReference>